<dbReference type="EMBL" id="BRZA01000002">
    <property type="protein sequence ID" value="GLC89278.1"/>
    <property type="molecule type" value="Genomic_DNA"/>
</dbReference>
<evidence type="ECO:0000256" key="4">
    <source>
        <dbReference type="ARBA" id="ARBA00024207"/>
    </source>
</evidence>
<evidence type="ECO:0000256" key="3">
    <source>
        <dbReference type="ARBA" id="ARBA00022801"/>
    </source>
</evidence>
<proteinExistence type="inferred from homology"/>
<keyword evidence="3" id="KW-0378">Hydrolase</keyword>
<gene>
    <name evidence="5" type="ORF">LYSBPC_24050</name>
</gene>
<dbReference type="InterPro" id="IPR008201">
    <property type="entry name" value="HepT-like"/>
</dbReference>
<evidence type="ECO:0000256" key="2">
    <source>
        <dbReference type="ARBA" id="ARBA00022722"/>
    </source>
</evidence>
<dbReference type="InterPro" id="IPR037038">
    <property type="entry name" value="HepT-like_sf"/>
</dbReference>
<evidence type="ECO:0000313" key="5">
    <source>
        <dbReference type="EMBL" id="GLC89278.1"/>
    </source>
</evidence>
<keyword evidence="1" id="KW-1277">Toxin-antitoxin system</keyword>
<sequence length="142" mass="16361">MKDVILNKSATIELCLKQIHEIYQGNIGNLADCTKQDSIILTIQCACEASIHLAMYIVSEQQLGIPKASRDGFKLLQEAGVMEENLAQAMMNMIGFRHYYQALELDILEIILDKHMENFKAFIKAILQFEETREWRKQQARL</sequence>
<protein>
    <recommendedName>
        <fullName evidence="7">DUF86 domain-containing protein</fullName>
    </recommendedName>
</protein>
<dbReference type="NCBIfam" id="NF047751">
    <property type="entry name" value="HepT_toxin"/>
    <property type="match status" value="1"/>
</dbReference>
<reference evidence="5" key="1">
    <citation type="submission" date="2022-08" db="EMBL/GenBank/DDBJ databases">
        <title>Draft genome sequence of Lysinibacillus sp. strain KH24.</title>
        <authorList>
            <person name="Kanbe H."/>
            <person name="Itoh H."/>
        </authorList>
    </citation>
    <scope>NUCLEOTIDE SEQUENCE</scope>
    <source>
        <strain evidence="5">KH24</strain>
    </source>
</reference>
<keyword evidence="6" id="KW-1185">Reference proteome</keyword>
<comment type="caution">
    <text evidence="5">The sequence shown here is derived from an EMBL/GenBank/DDBJ whole genome shotgun (WGS) entry which is preliminary data.</text>
</comment>
<keyword evidence="2" id="KW-0540">Nuclease</keyword>
<dbReference type="Proteomes" id="UP001065593">
    <property type="component" value="Unassembled WGS sequence"/>
</dbReference>
<dbReference type="InterPro" id="IPR052379">
    <property type="entry name" value="Type_VII_TA_RNase"/>
</dbReference>
<evidence type="ECO:0000256" key="1">
    <source>
        <dbReference type="ARBA" id="ARBA00022649"/>
    </source>
</evidence>
<accession>A0ABQ5NLN8</accession>
<evidence type="ECO:0000313" key="6">
    <source>
        <dbReference type="Proteomes" id="UP001065593"/>
    </source>
</evidence>
<comment type="similarity">
    <text evidence="4">Belongs to the HepT RNase toxin family.</text>
</comment>
<name>A0ABQ5NLN8_9BACI</name>
<dbReference type="PANTHER" id="PTHR33397">
    <property type="entry name" value="UPF0331 PROTEIN YUTE"/>
    <property type="match status" value="1"/>
</dbReference>
<organism evidence="5 6">
    <name type="scientific">Lysinibacillus piscis</name>
    <dbReference type="NCBI Taxonomy" id="2518931"/>
    <lineage>
        <taxon>Bacteria</taxon>
        <taxon>Bacillati</taxon>
        <taxon>Bacillota</taxon>
        <taxon>Bacilli</taxon>
        <taxon>Bacillales</taxon>
        <taxon>Bacillaceae</taxon>
        <taxon>Lysinibacillus</taxon>
    </lineage>
</organism>
<dbReference type="RefSeq" id="WP_264989015.1">
    <property type="nucleotide sequence ID" value="NZ_BRZA01000002.1"/>
</dbReference>
<dbReference type="PANTHER" id="PTHR33397:SF3">
    <property type="entry name" value="MRNA NUCLEASE HEPT"/>
    <property type="match status" value="1"/>
</dbReference>
<evidence type="ECO:0008006" key="7">
    <source>
        <dbReference type="Google" id="ProtNLM"/>
    </source>
</evidence>
<dbReference type="Gene3D" id="1.20.120.580">
    <property type="entry name" value="bsu32300-like"/>
    <property type="match status" value="1"/>
</dbReference>
<dbReference type="Pfam" id="PF01934">
    <property type="entry name" value="HepT-like"/>
    <property type="match status" value="1"/>
</dbReference>